<dbReference type="PANTHER" id="PTHR30024:SF42">
    <property type="entry name" value="ALIPHATIC SULFONATES-BINDING PROTEIN-RELATED"/>
    <property type="match status" value="1"/>
</dbReference>
<keyword evidence="3" id="KW-1185">Reference proteome</keyword>
<dbReference type="EMBL" id="BKAJ01000033">
    <property type="protein sequence ID" value="GEP55001.1"/>
    <property type="molecule type" value="Genomic_DNA"/>
</dbReference>
<dbReference type="Gene3D" id="3.40.190.10">
    <property type="entry name" value="Periplasmic binding protein-like II"/>
    <property type="match status" value="2"/>
</dbReference>
<dbReference type="Pfam" id="PF09084">
    <property type="entry name" value="NMT1"/>
    <property type="match status" value="1"/>
</dbReference>
<organism evidence="2 3">
    <name type="scientific">Reyranella soli</name>
    <dbReference type="NCBI Taxonomy" id="1230389"/>
    <lineage>
        <taxon>Bacteria</taxon>
        <taxon>Pseudomonadati</taxon>
        <taxon>Pseudomonadota</taxon>
        <taxon>Alphaproteobacteria</taxon>
        <taxon>Hyphomicrobiales</taxon>
        <taxon>Reyranellaceae</taxon>
        <taxon>Reyranella</taxon>
    </lineage>
</organism>
<protein>
    <submittedName>
        <fullName evidence="2">ABC transporter substrate-binding protein</fullName>
    </submittedName>
</protein>
<reference evidence="2 3" key="1">
    <citation type="submission" date="2019-07" db="EMBL/GenBank/DDBJ databases">
        <title>Whole genome shotgun sequence of Reyranella soli NBRC 108950.</title>
        <authorList>
            <person name="Hosoyama A."/>
            <person name="Uohara A."/>
            <person name="Ohji S."/>
            <person name="Ichikawa N."/>
        </authorList>
    </citation>
    <scope>NUCLEOTIDE SEQUENCE [LARGE SCALE GENOMIC DNA]</scope>
    <source>
        <strain evidence="2 3">NBRC 108950</strain>
    </source>
</reference>
<dbReference type="Proteomes" id="UP000321058">
    <property type="component" value="Unassembled WGS sequence"/>
</dbReference>
<comment type="caution">
    <text evidence="2">The sequence shown here is derived from an EMBL/GenBank/DDBJ whole genome shotgun (WGS) entry which is preliminary data.</text>
</comment>
<dbReference type="SUPFAM" id="SSF53850">
    <property type="entry name" value="Periplasmic binding protein-like II"/>
    <property type="match status" value="1"/>
</dbReference>
<evidence type="ECO:0000313" key="2">
    <source>
        <dbReference type="EMBL" id="GEP55001.1"/>
    </source>
</evidence>
<dbReference type="InterPro" id="IPR015168">
    <property type="entry name" value="SsuA/THI5"/>
</dbReference>
<feature type="domain" description="SsuA/THI5-like" evidence="1">
    <location>
        <begin position="38"/>
        <end position="249"/>
    </location>
</feature>
<dbReference type="PANTHER" id="PTHR30024">
    <property type="entry name" value="ALIPHATIC SULFONATES-BINDING PROTEIN-RELATED"/>
    <property type="match status" value="1"/>
</dbReference>
<proteinExistence type="predicted"/>
<dbReference type="RefSeq" id="WP_170302983.1">
    <property type="nucleotide sequence ID" value="NZ_BKAJ01000033.1"/>
</dbReference>
<evidence type="ECO:0000313" key="3">
    <source>
        <dbReference type="Proteomes" id="UP000321058"/>
    </source>
</evidence>
<name>A0A512N8K9_9HYPH</name>
<accession>A0A512N8K9</accession>
<gene>
    <name evidence="2" type="ORF">RSO01_21670</name>
</gene>
<sequence>MVAAPAVVAAGASGALAQAPKTPTVVRVGVLNSLSEIIIFVAMEKGYFKEEGLDIKLERFSNTADMVAPLSSGQIDVASGAPTLGLFNGALRGLPLKLVADKGRNSKGHGFNAIVVRKDLVESGKVKSAADLKGLKIATASLHSPMEQQLEIALQKVGLTNKDVEIQNLGFPDMITALDNKAIDGALMIEPFVAIAAKRGVGARFMGVDDIAPDFQIAGVIYGPDFVAKHPDAAKRWMVAYVRGIRDYLAAVGNKAGKDELIAVLKKYASGTTDASVLENAAFPGFDPDGYLNLKTIEASIDWFTARGLLRGKPKLTDLADYQYLNYALERLGRREPAQKVQ</sequence>
<evidence type="ECO:0000259" key="1">
    <source>
        <dbReference type="Pfam" id="PF09084"/>
    </source>
</evidence>
<dbReference type="AlphaFoldDB" id="A0A512N8K9"/>